<proteinExistence type="predicted"/>
<evidence type="ECO:0000256" key="3">
    <source>
        <dbReference type="ARBA" id="ARBA00023157"/>
    </source>
</evidence>
<dbReference type="InterPro" id="IPR007110">
    <property type="entry name" value="Ig-like_dom"/>
</dbReference>
<dbReference type="InterPro" id="IPR036179">
    <property type="entry name" value="Ig-like_dom_sf"/>
</dbReference>
<dbReference type="SMART" id="SM00408">
    <property type="entry name" value="IGc2"/>
    <property type="match status" value="1"/>
</dbReference>
<feature type="domain" description="Ig-like" evidence="5">
    <location>
        <begin position="91"/>
        <end position="159"/>
    </location>
</feature>
<dbReference type="Pfam" id="PF13927">
    <property type="entry name" value="Ig_3"/>
    <property type="match status" value="1"/>
</dbReference>
<keyword evidence="4" id="KW-0393">Immunoglobulin domain</keyword>
<dbReference type="Pfam" id="PF07679">
    <property type="entry name" value="I-set"/>
    <property type="match status" value="1"/>
</dbReference>
<evidence type="ECO:0000313" key="8">
    <source>
        <dbReference type="WBParaSite" id="HDID_0000573901-mRNA-1"/>
    </source>
</evidence>
<keyword evidence="1" id="KW-0732">Signal</keyword>
<dbReference type="InterPro" id="IPR003599">
    <property type="entry name" value="Ig_sub"/>
</dbReference>
<dbReference type="PROSITE" id="PS50835">
    <property type="entry name" value="IG_LIKE"/>
    <property type="match status" value="2"/>
</dbReference>
<dbReference type="STRING" id="6216.A0A0R3SLC4"/>
<dbReference type="PANTHER" id="PTHR12231">
    <property type="entry name" value="CTX-RELATED TYPE I TRANSMEMBRANE PROTEIN"/>
    <property type="match status" value="1"/>
</dbReference>
<dbReference type="WBParaSite" id="HDID_0000573901-mRNA-1">
    <property type="protein sequence ID" value="HDID_0000573901-mRNA-1"/>
    <property type="gene ID" value="HDID_0000573901"/>
</dbReference>
<reference evidence="8" key="1">
    <citation type="submission" date="2017-02" db="UniProtKB">
        <authorList>
            <consortium name="WormBaseParasite"/>
        </authorList>
    </citation>
    <scope>IDENTIFICATION</scope>
</reference>
<dbReference type="InterPro" id="IPR051170">
    <property type="entry name" value="Neural/epithelial_adhesion"/>
</dbReference>
<evidence type="ECO:0000256" key="2">
    <source>
        <dbReference type="ARBA" id="ARBA00022737"/>
    </source>
</evidence>
<accession>A0A0R3SLC4</accession>
<dbReference type="InterPro" id="IPR013783">
    <property type="entry name" value="Ig-like_fold"/>
</dbReference>
<evidence type="ECO:0000256" key="1">
    <source>
        <dbReference type="ARBA" id="ARBA00022729"/>
    </source>
</evidence>
<protein>
    <submittedName>
        <fullName evidence="8">Ig-like domain-containing protein</fullName>
    </submittedName>
</protein>
<feature type="domain" description="Ig-like" evidence="5">
    <location>
        <begin position="1"/>
        <end position="85"/>
    </location>
</feature>
<dbReference type="Gene3D" id="2.60.40.10">
    <property type="entry name" value="Immunoglobulins"/>
    <property type="match status" value="2"/>
</dbReference>
<evidence type="ECO:0000259" key="5">
    <source>
        <dbReference type="PROSITE" id="PS50835"/>
    </source>
</evidence>
<keyword evidence="3" id="KW-1015">Disulfide bond</keyword>
<gene>
    <name evidence="6" type="ORF">HDID_LOCUS5737</name>
</gene>
<dbReference type="InterPro" id="IPR013098">
    <property type="entry name" value="Ig_I-set"/>
</dbReference>
<dbReference type="InterPro" id="IPR003598">
    <property type="entry name" value="Ig_sub2"/>
</dbReference>
<evidence type="ECO:0000313" key="6">
    <source>
        <dbReference type="EMBL" id="VDL58055.1"/>
    </source>
</evidence>
<dbReference type="OrthoDB" id="6244967at2759"/>
<keyword evidence="2" id="KW-0677">Repeat</keyword>
<dbReference type="SMART" id="SM00409">
    <property type="entry name" value="IG"/>
    <property type="match status" value="1"/>
</dbReference>
<dbReference type="AlphaFoldDB" id="A0A0R3SLC4"/>
<name>A0A0R3SLC4_HYMDI</name>
<evidence type="ECO:0000313" key="7">
    <source>
        <dbReference type="Proteomes" id="UP000274504"/>
    </source>
</evidence>
<dbReference type="EMBL" id="UYSG01003304">
    <property type="protein sequence ID" value="VDL58055.1"/>
    <property type="molecule type" value="Genomic_DNA"/>
</dbReference>
<evidence type="ECO:0000256" key="4">
    <source>
        <dbReference type="ARBA" id="ARBA00023319"/>
    </source>
</evidence>
<dbReference type="PANTHER" id="PTHR12231:SF253">
    <property type="entry name" value="DPR-INTERACTING PROTEIN ETA, ISOFORM B-RELATED"/>
    <property type="match status" value="1"/>
</dbReference>
<reference evidence="6 7" key="2">
    <citation type="submission" date="2018-11" db="EMBL/GenBank/DDBJ databases">
        <authorList>
            <consortium name="Pathogen Informatics"/>
        </authorList>
    </citation>
    <scope>NUCLEOTIDE SEQUENCE [LARGE SCALE GENOMIC DNA]</scope>
</reference>
<organism evidence="8">
    <name type="scientific">Hymenolepis diminuta</name>
    <name type="common">Rat tapeworm</name>
    <dbReference type="NCBI Taxonomy" id="6216"/>
    <lineage>
        <taxon>Eukaryota</taxon>
        <taxon>Metazoa</taxon>
        <taxon>Spiralia</taxon>
        <taxon>Lophotrochozoa</taxon>
        <taxon>Platyhelminthes</taxon>
        <taxon>Cestoda</taxon>
        <taxon>Eucestoda</taxon>
        <taxon>Cyclophyllidea</taxon>
        <taxon>Hymenolepididae</taxon>
        <taxon>Hymenolepis</taxon>
    </lineage>
</organism>
<dbReference type="Proteomes" id="UP000274504">
    <property type="component" value="Unassembled WGS sequence"/>
</dbReference>
<dbReference type="SUPFAM" id="SSF48726">
    <property type="entry name" value="Immunoglobulin"/>
    <property type="match status" value="2"/>
</dbReference>
<sequence length="159" mass="17687">MPSDTTVPIGDSAQLRCEPNEIGVSKIEVKWHMNGEPIERYLDGNRKRLSGNTLILNNLGLQDSAVFQCNISNQYGFQFANAYVNVWNSPPAIIRGPSNEIIIAEGQKTIIPCRTVGAPTPRIYWTRDGSVTASDEIGRDFGKRVILSDGSLEIKMRFF</sequence>
<dbReference type="GO" id="GO:0043005">
    <property type="term" value="C:neuron projection"/>
    <property type="evidence" value="ECO:0007669"/>
    <property type="project" value="TreeGrafter"/>
</dbReference>